<dbReference type="KEGG" id="thf:MA03_00985"/>
<dbReference type="RefSeq" id="WP_052883485.1">
    <property type="nucleotide sequence ID" value="NZ_CP009961.1"/>
</dbReference>
<dbReference type="GeneID" id="25400762"/>
<organism evidence="2 3">
    <name type="scientific">Infirmifilum uzonense</name>
    <dbReference type="NCBI Taxonomy" id="1550241"/>
    <lineage>
        <taxon>Archaea</taxon>
        <taxon>Thermoproteota</taxon>
        <taxon>Thermoprotei</taxon>
        <taxon>Thermofilales</taxon>
        <taxon>Thermofilaceae</taxon>
        <taxon>Infirmifilum</taxon>
    </lineage>
</organism>
<keyword evidence="1" id="KW-0472">Membrane</keyword>
<protein>
    <submittedName>
        <fullName evidence="2">Uncharacterized protein</fullName>
    </submittedName>
</protein>
<dbReference type="AlphaFoldDB" id="A0A0F7FH33"/>
<keyword evidence="1" id="KW-1133">Transmembrane helix</keyword>
<dbReference type="EMBL" id="CP009961">
    <property type="protein sequence ID" value="AKG38147.1"/>
    <property type="molecule type" value="Genomic_DNA"/>
</dbReference>
<dbReference type="HOGENOM" id="CLU_1954780_0_0_2"/>
<evidence type="ECO:0000313" key="2">
    <source>
        <dbReference type="EMBL" id="AKG38147.1"/>
    </source>
</evidence>
<feature type="transmembrane region" description="Helical" evidence="1">
    <location>
        <begin position="99"/>
        <end position="118"/>
    </location>
</feature>
<accession>A0A0F7FH33</accession>
<feature type="transmembrane region" description="Helical" evidence="1">
    <location>
        <begin position="43"/>
        <end position="62"/>
    </location>
</feature>
<name>A0A0F7FH33_9CREN</name>
<evidence type="ECO:0000313" key="3">
    <source>
        <dbReference type="Proteomes" id="UP000067434"/>
    </source>
</evidence>
<evidence type="ECO:0000256" key="1">
    <source>
        <dbReference type="SAM" id="Phobius"/>
    </source>
</evidence>
<gene>
    <name evidence="2" type="ORF">MA03_00985</name>
</gene>
<keyword evidence="1" id="KW-0812">Transmembrane</keyword>
<dbReference type="STRING" id="1550241.MA03_00985"/>
<proteinExistence type="predicted"/>
<reference evidence="2 3" key="1">
    <citation type="journal article" date="2015" name="Stand. Genomic Sci.">
        <title>Complete genome sequence of and proposal of Thermofilum uzonense sp. nov. a novel hyperthermophilic crenarchaeon and emended description of the genus Thermofilum.</title>
        <authorList>
            <person name="Toshchakov S.V."/>
            <person name="Korzhenkov A.A."/>
            <person name="Samarov N.I."/>
            <person name="Mazunin I.O."/>
            <person name="Mozhey O.I."/>
            <person name="Shmyr I.S."/>
            <person name="Derbikova K.S."/>
            <person name="Taranov E.A."/>
            <person name="Dominova I.N."/>
            <person name="Bonch-Osmolovskaya E.A."/>
            <person name="Patrushev M.V."/>
            <person name="Podosokorskaya O.A."/>
            <person name="Kublanov I.V."/>
        </authorList>
    </citation>
    <scope>NUCLEOTIDE SEQUENCE [LARGE SCALE GENOMIC DNA]</scope>
    <source>
        <strain evidence="2 3">1807-2</strain>
    </source>
</reference>
<feature type="transmembrane region" description="Helical" evidence="1">
    <location>
        <begin position="20"/>
        <end position="37"/>
    </location>
</feature>
<keyword evidence="3" id="KW-1185">Reference proteome</keyword>
<dbReference type="PATRIC" id="fig|1550241.5.peg.199"/>
<feature type="transmembrane region" description="Helical" evidence="1">
    <location>
        <begin position="74"/>
        <end position="93"/>
    </location>
</feature>
<dbReference type="Proteomes" id="UP000067434">
    <property type="component" value="Chromosome"/>
</dbReference>
<sequence length="128" mass="14511">MYYRLDDILDEAIAVSEESIRVLLITIIGATIISLLFNSPNVFLFPPLIASSYFFVSFLRRIYEFYRKEGSRGLGLLFVAPSYVTLVTGFLAFSGFLSTLAYTIILIGFLLMIVFKIIEGKRDFIVLT</sequence>